<protein>
    <recommendedName>
        <fullName evidence="3">DUF1963 domain-containing protein</fullName>
    </recommendedName>
</protein>
<accession>A0A124G7D0</accession>
<dbReference type="Gene3D" id="2.30.320.10">
    <property type="entry name" value="YwqG-like"/>
    <property type="match status" value="1"/>
</dbReference>
<evidence type="ECO:0008006" key="3">
    <source>
        <dbReference type="Google" id="ProtNLM"/>
    </source>
</evidence>
<comment type="caution">
    <text evidence="1">The sequence shown here is derived from an EMBL/GenBank/DDBJ whole genome shotgun (WGS) entry which is preliminary data.</text>
</comment>
<dbReference type="RefSeq" id="WP_083972632.1">
    <property type="nucleotide sequence ID" value="NZ_LLZH01000342.1"/>
</dbReference>
<name>A0A124G7D0_9ACTN</name>
<proteinExistence type="predicted"/>
<dbReference type="AlphaFoldDB" id="A0A124G7D0"/>
<evidence type="ECO:0000313" key="2">
    <source>
        <dbReference type="Proteomes" id="UP000053244"/>
    </source>
</evidence>
<dbReference type="EMBL" id="LLZH01000342">
    <property type="protein sequence ID" value="KUL22392.1"/>
    <property type="molecule type" value="Genomic_DNA"/>
</dbReference>
<keyword evidence="2" id="KW-1185">Reference proteome</keyword>
<organism evidence="1 2">
    <name type="scientific">Actinoplanes awajinensis subsp. mycoplanecinus</name>
    <dbReference type="NCBI Taxonomy" id="135947"/>
    <lineage>
        <taxon>Bacteria</taxon>
        <taxon>Bacillati</taxon>
        <taxon>Actinomycetota</taxon>
        <taxon>Actinomycetes</taxon>
        <taxon>Micromonosporales</taxon>
        <taxon>Micromonosporaceae</taxon>
        <taxon>Actinoplanes</taxon>
    </lineage>
</organism>
<reference evidence="1 2" key="1">
    <citation type="submission" date="2015-10" db="EMBL/GenBank/DDBJ databases">
        <authorList>
            <person name="Gilbert D.G."/>
        </authorList>
    </citation>
    <scope>NUCLEOTIDE SEQUENCE [LARGE SCALE GENOMIC DNA]</scope>
    <source>
        <strain evidence="1 2">NRRL B-16712</strain>
    </source>
</reference>
<dbReference type="OrthoDB" id="4252561at2"/>
<sequence length="263" mass="28844">MTNRESQIIDQFRAEALRRGIPAPDVERWLGLARPCAVLTRDGDGPVAGAIRGPVLLPADAEDPMFPLIAGIDLAALPAGATDLPLPADGSLLLFGWPEEDGWGRMVYVPAGADLRERPEFPEGLTPEEPEYAEVYALLAPGDLHLSVDVSLPYVGAVPGHDRSEELTAVWREVFADRGLWQPLLLGGYGTDDNGVDPVRAAGRPEDEDWDFDETEANVEDWVLVAEFHGVRPGGATIFWLIRRKDLAARHFDQARILVDWNP</sequence>
<evidence type="ECO:0000313" key="1">
    <source>
        <dbReference type="EMBL" id="KUL22392.1"/>
    </source>
</evidence>
<dbReference type="Proteomes" id="UP000053244">
    <property type="component" value="Unassembled WGS sequence"/>
</dbReference>
<gene>
    <name evidence="1" type="ORF">ADL15_48540</name>
</gene>